<evidence type="ECO:0000256" key="1">
    <source>
        <dbReference type="ARBA" id="ARBA00004127"/>
    </source>
</evidence>
<protein>
    <submittedName>
        <fullName evidence="12">Copper-exporting P-type ATPase A</fullName>
    </submittedName>
</protein>
<dbReference type="Proteomes" id="UP001320148">
    <property type="component" value="Chromosome"/>
</dbReference>
<keyword evidence="13" id="KW-1185">Reference proteome</keyword>
<dbReference type="InterPro" id="IPR044492">
    <property type="entry name" value="P_typ_ATPase_HD_dom"/>
</dbReference>
<dbReference type="PANTHER" id="PTHR43520">
    <property type="entry name" value="ATP7, ISOFORM B"/>
    <property type="match status" value="1"/>
</dbReference>
<keyword evidence="7" id="KW-1278">Translocase</keyword>
<dbReference type="InterPro" id="IPR006121">
    <property type="entry name" value="HMA_dom"/>
</dbReference>
<dbReference type="RefSeq" id="WP_236889367.1">
    <property type="nucleotide sequence ID" value="NZ_AP024488.1"/>
</dbReference>
<dbReference type="Pfam" id="PF00702">
    <property type="entry name" value="Hydrolase"/>
    <property type="match status" value="1"/>
</dbReference>
<proteinExistence type="inferred from homology"/>
<evidence type="ECO:0000256" key="3">
    <source>
        <dbReference type="ARBA" id="ARBA00022692"/>
    </source>
</evidence>
<dbReference type="InterPro" id="IPR023214">
    <property type="entry name" value="HAD_sf"/>
</dbReference>
<dbReference type="SFLD" id="SFLDS00003">
    <property type="entry name" value="Haloacid_Dehalogenase"/>
    <property type="match status" value="1"/>
</dbReference>
<dbReference type="InterPro" id="IPR008250">
    <property type="entry name" value="ATPase_P-typ_transduc_dom_A_sf"/>
</dbReference>
<feature type="transmembrane region" description="Helical" evidence="10">
    <location>
        <begin position="783"/>
        <end position="805"/>
    </location>
</feature>
<dbReference type="PRINTS" id="PR00942">
    <property type="entry name" value="CUATPASEI"/>
</dbReference>
<dbReference type="Pfam" id="PF00122">
    <property type="entry name" value="E1-E2_ATPase"/>
    <property type="match status" value="1"/>
</dbReference>
<dbReference type="PROSITE" id="PS50846">
    <property type="entry name" value="HMA_2"/>
    <property type="match status" value="2"/>
</dbReference>
<dbReference type="Pfam" id="PF00403">
    <property type="entry name" value="HMA"/>
    <property type="match status" value="2"/>
</dbReference>
<keyword evidence="4 10" id="KW-0479">Metal-binding</keyword>
<dbReference type="InterPro" id="IPR001757">
    <property type="entry name" value="P_typ_ATPase"/>
</dbReference>
<feature type="transmembrane region" description="Helical" evidence="10">
    <location>
        <begin position="408"/>
        <end position="430"/>
    </location>
</feature>
<dbReference type="PROSITE" id="PS01047">
    <property type="entry name" value="HMA_1"/>
    <property type="match status" value="2"/>
</dbReference>
<dbReference type="InterPro" id="IPR023298">
    <property type="entry name" value="ATPase_P-typ_TM_dom_sf"/>
</dbReference>
<evidence type="ECO:0000256" key="2">
    <source>
        <dbReference type="ARBA" id="ARBA00006024"/>
    </source>
</evidence>
<feature type="transmembrane region" description="Helical" evidence="10">
    <location>
        <begin position="230"/>
        <end position="249"/>
    </location>
</feature>
<evidence type="ECO:0000256" key="6">
    <source>
        <dbReference type="ARBA" id="ARBA00022840"/>
    </source>
</evidence>
<feature type="domain" description="HMA" evidence="11">
    <location>
        <begin position="4"/>
        <end position="69"/>
    </location>
</feature>
<dbReference type="SFLD" id="SFLDG00002">
    <property type="entry name" value="C1.7:_P-type_atpase_like"/>
    <property type="match status" value="1"/>
</dbReference>
<dbReference type="InterPro" id="IPR036163">
    <property type="entry name" value="HMA_dom_sf"/>
</dbReference>
<dbReference type="SUPFAM" id="SSF81665">
    <property type="entry name" value="Calcium ATPase, transmembrane domain M"/>
    <property type="match status" value="1"/>
</dbReference>
<evidence type="ECO:0000256" key="10">
    <source>
        <dbReference type="RuleBase" id="RU362081"/>
    </source>
</evidence>
<feature type="transmembrane region" description="Helical" evidence="10">
    <location>
        <begin position="163"/>
        <end position="179"/>
    </location>
</feature>
<feature type="transmembrane region" description="Helical" evidence="10">
    <location>
        <begin position="191"/>
        <end position="209"/>
    </location>
</feature>
<name>A0ABM7PL08_9BACT</name>
<keyword evidence="8 10" id="KW-1133">Transmembrane helix</keyword>
<dbReference type="InterPro" id="IPR027256">
    <property type="entry name" value="P-typ_ATPase_IB"/>
</dbReference>
<dbReference type="InterPro" id="IPR023299">
    <property type="entry name" value="ATPase_P-typ_cyto_dom_N"/>
</dbReference>
<comment type="subcellular location">
    <subcellularLocation>
        <location evidence="10">Cell membrane</location>
    </subcellularLocation>
    <subcellularLocation>
        <location evidence="1">Endomembrane system</location>
        <topology evidence="1">Multi-pass membrane protein</topology>
    </subcellularLocation>
</comment>
<dbReference type="InterPro" id="IPR059000">
    <property type="entry name" value="ATPase_P-type_domA"/>
</dbReference>
<sequence>MGRPKMILPVTGMHCVNCAQGVERALSAVEGVTEASVNFAAEEVSVACDDGVTAGALVAAIENAGFQTPTARVELSLSGMSCVNCAANIERTLNGSVGGVVTAAVNFATETAQVSYLPDVTDPAAMVSAIEGAGFSASVVEEELGDTGSAAEAAYHADQKKKFLVGLTLSLPLFLMSMGRDFSLLGGWSHAVWVNWFFFLLATPVQFYTGMDYYKGGWASLKNGSANMDVLVALGSSVAYVYSIAVLLVPAAGDHVYFETSALIITLIKLGKMLEAQTKKRTGGAIRNLMALRPDTAILVENGVETEVPLTQVKAGDTLAVKPGASIAVDGTVVSGVSTVDESMLTGEYLPVDKGEGDAVTGGTLNIDGAFYMTAVKVGRDTALSRIIALVKEAQGSKAPMQQLADKVAAVFVPAVILIALITFGVWFFLTGDFSASMIRMVAVLVIACPCALGLATPTAVMAGTGKGAEKGILFKNSEALEKCSKLDSVVLDKTGTLTEGKPRVAHVVPMNGETESRLVRLAAAVEEGSEHPVGRAVVAFAKNVGNITSQATEFRSHGGKGVEGVVEGDRIRVGKPLWLKSLGIDFEHGNEVLESLEAGGNTTVAVESGGKILGFVAVTDTLKPDSEKAVATLHKMGLSVTMLTGDNAASAKVMASAAGIDRVVADVLPHEKNETVAALQAEGKTIAMVGDGINDAPALASADVGIAIGTGTDVAMETADVVLASGSLAGVPQAIGIGRATMRTIRQNLFWAFFYNIALIPVAAGVYHGFSGLPMMLRELHPIAAAAAMSFSSITVVSNSLRLYKKR</sequence>
<dbReference type="NCBIfam" id="TIGR01525">
    <property type="entry name" value="ATPase-IB_hvy"/>
    <property type="match status" value="1"/>
</dbReference>
<feature type="transmembrane region" description="Helical" evidence="10">
    <location>
        <begin position="255"/>
        <end position="271"/>
    </location>
</feature>
<dbReference type="SUPFAM" id="SSF81653">
    <property type="entry name" value="Calcium ATPase, transduction domain A"/>
    <property type="match status" value="1"/>
</dbReference>
<gene>
    <name evidence="12" type="primary">copA</name>
    <name evidence="12" type="ORF">DSLASN_35890</name>
</gene>
<dbReference type="SUPFAM" id="SSF55008">
    <property type="entry name" value="HMA, heavy metal-associated domain"/>
    <property type="match status" value="2"/>
</dbReference>
<evidence type="ECO:0000256" key="8">
    <source>
        <dbReference type="ARBA" id="ARBA00022989"/>
    </source>
</evidence>
<dbReference type="CDD" id="cd00371">
    <property type="entry name" value="HMA"/>
    <property type="match status" value="2"/>
</dbReference>
<dbReference type="EMBL" id="AP024488">
    <property type="protein sequence ID" value="BCS97957.1"/>
    <property type="molecule type" value="Genomic_DNA"/>
</dbReference>
<comment type="similarity">
    <text evidence="2 10">Belongs to the cation transport ATPase (P-type) (TC 3.A.3) family. Type IB subfamily.</text>
</comment>
<dbReference type="NCBIfam" id="TIGR01511">
    <property type="entry name" value="ATPase-IB1_Cu"/>
    <property type="match status" value="1"/>
</dbReference>
<dbReference type="Gene3D" id="2.70.150.10">
    <property type="entry name" value="Calcium-transporting ATPase, cytoplasmic transduction domain A"/>
    <property type="match status" value="1"/>
</dbReference>
<keyword evidence="9 10" id="KW-0472">Membrane</keyword>
<dbReference type="InterPro" id="IPR017969">
    <property type="entry name" value="Heavy-metal-associated_CS"/>
</dbReference>
<evidence type="ECO:0000256" key="4">
    <source>
        <dbReference type="ARBA" id="ARBA00022723"/>
    </source>
</evidence>
<reference evidence="12 13" key="1">
    <citation type="submission" date="2021-02" db="EMBL/GenBank/DDBJ databases">
        <title>Complete genome of Desulfoluna sp. strain ASN36.</title>
        <authorList>
            <person name="Takahashi A."/>
            <person name="Kojima H."/>
            <person name="Fukui M."/>
        </authorList>
    </citation>
    <scope>NUCLEOTIDE SEQUENCE [LARGE SCALE GENOMIC DNA]</scope>
    <source>
        <strain evidence="12 13">ASN36</strain>
    </source>
</reference>
<dbReference type="NCBIfam" id="TIGR01494">
    <property type="entry name" value="ATPase_P-type"/>
    <property type="match status" value="1"/>
</dbReference>
<dbReference type="CDD" id="cd02094">
    <property type="entry name" value="P-type_ATPase_Cu-like"/>
    <property type="match status" value="1"/>
</dbReference>
<evidence type="ECO:0000256" key="9">
    <source>
        <dbReference type="ARBA" id="ARBA00023136"/>
    </source>
</evidence>
<dbReference type="Gene3D" id="3.30.70.100">
    <property type="match status" value="2"/>
</dbReference>
<dbReference type="SUPFAM" id="SSF56784">
    <property type="entry name" value="HAD-like"/>
    <property type="match status" value="1"/>
</dbReference>
<dbReference type="Gene3D" id="3.40.50.1000">
    <property type="entry name" value="HAD superfamily/HAD-like"/>
    <property type="match status" value="1"/>
</dbReference>
<keyword evidence="5 10" id="KW-0547">Nucleotide-binding</keyword>
<evidence type="ECO:0000259" key="11">
    <source>
        <dbReference type="PROSITE" id="PS50846"/>
    </source>
</evidence>
<dbReference type="SFLD" id="SFLDF00027">
    <property type="entry name" value="p-type_atpase"/>
    <property type="match status" value="1"/>
</dbReference>
<feature type="domain" description="HMA" evidence="11">
    <location>
        <begin position="71"/>
        <end position="138"/>
    </location>
</feature>
<evidence type="ECO:0000256" key="7">
    <source>
        <dbReference type="ARBA" id="ARBA00022967"/>
    </source>
</evidence>
<feature type="transmembrane region" description="Helical" evidence="10">
    <location>
        <begin position="750"/>
        <end position="771"/>
    </location>
</feature>
<organism evidence="12 13">
    <name type="scientific">Desulfoluna limicola</name>
    <dbReference type="NCBI Taxonomy" id="2810562"/>
    <lineage>
        <taxon>Bacteria</taxon>
        <taxon>Pseudomonadati</taxon>
        <taxon>Thermodesulfobacteriota</taxon>
        <taxon>Desulfobacteria</taxon>
        <taxon>Desulfobacterales</taxon>
        <taxon>Desulfolunaceae</taxon>
        <taxon>Desulfoluna</taxon>
    </lineage>
</organism>
<dbReference type="InterPro" id="IPR018303">
    <property type="entry name" value="ATPase_P-typ_P_site"/>
</dbReference>
<dbReference type="PROSITE" id="PS00154">
    <property type="entry name" value="ATPASE_E1_E2"/>
    <property type="match status" value="1"/>
</dbReference>
<accession>A0ABM7PL08</accession>
<feature type="transmembrane region" description="Helical" evidence="10">
    <location>
        <begin position="442"/>
        <end position="463"/>
    </location>
</feature>
<dbReference type="PRINTS" id="PR00119">
    <property type="entry name" value="CATATPASE"/>
</dbReference>
<dbReference type="InterPro" id="IPR036412">
    <property type="entry name" value="HAD-like_sf"/>
</dbReference>
<evidence type="ECO:0000256" key="5">
    <source>
        <dbReference type="ARBA" id="ARBA00022741"/>
    </source>
</evidence>
<dbReference type="PANTHER" id="PTHR43520:SF8">
    <property type="entry name" value="P-TYPE CU(+) TRANSPORTER"/>
    <property type="match status" value="1"/>
</dbReference>
<evidence type="ECO:0000313" key="12">
    <source>
        <dbReference type="EMBL" id="BCS97957.1"/>
    </source>
</evidence>
<evidence type="ECO:0000313" key="13">
    <source>
        <dbReference type="Proteomes" id="UP001320148"/>
    </source>
</evidence>
<dbReference type="Gene3D" id="3.40.1110.10">
    <property type="entry name" value="Calcium-transporting ATPase, cytoplasmic domain N"/>
    <property type="match status" value="1"/>
</dbReference>
<keyword evidence="6 10" id="KW-0067">ATP-binding</keyword>
<keyword evidence="10" id="KW-1003">Cell membrane</keyword>
<keyword evidence="3 10" id="KW-0812">Transmembrane</keyword>